<evidence type="ECO:0000313" key="1">
    <source>
        <dbReference type="EMBL" id="MDX8047166.1"/>
    </source>
</evidence>
<comment type="caution">
    <text evidence="1">The sequence shown here is derived from an EMBL/GenBank/DDBJ whole genome shotgun (WGS) entry which is preliminary data.</text>
</comment>
<sequence>MNITLKTCTVEDIHTLREISYETFDESFREQNTAEAMEAYLEEAFTLQKLDQELRNPFSHFFFAYIDGQIAGYLKLNTGNAQTEDMGEDALEVERIYIKKNYQKHGIGNYLINQATSIAKEKQKNKIWLGVWEKNDNALAFYKKMGFIQTGSHSFFMGDEEQTDFLMTKVI</sequence>
<organism evidence="1 2">
    <name type="scientific">Gracilibacillus pellucidus</name>
    <dbReference type="NCBI Taxonomy" id="3095368"/>
    <lineage>
        <taxon>Bacteria</taxon>
        <taxon>Bacillati</taxon>
        <taxon>Bacillota</taxon>
        <taxon>Bacilli</taxon>
        <taxon>Bacillales</taxon>
        <taxon>Bacillaceae</taxon>
        <taxon>Gracilibacillus</taxon>
    </lineage>
</organism>
<evidence type="ECO:0000313" key="2">
    <source>
        <dbReference type="Proteomes" id="UP001277972"/>
    </source>
</evidence>
<gene>
    <name evidence="1" type="ORF">SH601_14335</name>
</gene>
<reference evidence="1" key="1">
    <citation type="submission" date="2023-11" db="EMBL/GenBank/DDBJ databases">
        <title>Gracilibacillus pellucida a moderately halophilic bacterium isolated from saline soil in Xinjiang province.</title>
        <authorList>
            <person name="Zhang Z."/>
            <person name="Tan F."/>
            <person name="Wang Y."/>
            <person name="Xia M."/>
        </authorList>
    </citation>
    <scope>NUCLEOTIDE SEQUENCE</scope>
    <source>
        <strain evidence="1">S3-1-1</strain>
    </source>
</reference>
<protein>
    <submittedName>
        <fullName evidence="1">GNAT family N-acetyltransferase</fullName>
    </submittedName>
</protein>
<name>A0ACC6M852_9BACI</name>
<dbReference type="EMBL" id="JAWZSR010000009">
    <property type="protein sequence ID" value="MDX8047166.1"/>
    <property type="molecule type" value="Genomic_DNA"/>
</dbReference>
<dbReference type="Proteomes" id="UP001277972">
    <property type="component" value="Unassembled WGS sequence"/>
</dbReference>
<keyword evidence="2" id="KW-1185">Reference proteome</keyword>
<proteinExistence type="predicted"/>
<accession>A0ACC6M852</accession>